<reference evidence="1" key="1">
    <citation type="submission" date="2018-05" db="EMBL/GenBank/DDBJ databases">
        <authorList>
            <person name="Lanie J.A."/>
            <person name="Ng W.-L."/>
            <person name="Kazmierczak K.M."/>
            <person name="Andrzejewski T.M."/>
            <person name="Davidsen T.M."/>
            <person name="Wayne K.J."/>
            <person name="Tettelin H."/>
            <person name="Glass J.I."/>
            <person name="Rusch D."/>
            <person name="Podicherti R."/>
            <person name="Tsui H.-C.T."/>
            <person name="Winkler M.E."/>
        </authorList>
    </citation>
    <scope>NUCLEOTIDE SEQUENCE</scope>
</reference>
<organism evidence="1">
    <name type="scientific">marine metagenome</name>
    <dbReference type="NCBI Taxonomy" id="408172"/>
    <lineage>
        <taxon>unclassified sequences</taxon>
        <taxon>metagenomes</taxon>
        <taxon>ecological metagenomes</taxon>
    </lineage>
</organism>
<gene>
    <name evidence="1" type="ORF">METZ01_LOCUS491412</name>
</gene>
<name>A0A383D3W0_9ZZZZ</name>
<accession>A0A383D3W0</accession>
<dbReference type="AlphaFoldDB" id="A0A383D3W0"/>
<dbReference type="EMBL" id="UINC01213671">
    <property type="protein sequence ID" value="SVE38558.1"/>
    <property type="molecule type" value="Genomic_DNA"/>
</dbReference>
<sequence length="36" mass="4020">LELGKPMSVIELQRDQAFKTAVPKVIRPDILLTKNG</sequence>
<protein>
    <submittedName>
        <fullName evidence="1">Uncharacterized protein</fullName>
    </submittedName>
</protein>
<proteinExistence type="predicted"/>
<feature type="non-terminal residue" evidence="1">
    <location>
        <position position="1"/>
    </location>
</feature>
<evidence type="ECO:0000313" key="1">
    <source>
        <dbReference type="EMBL" id="SVE38558.1"/>
    </source>
</evidence>